<evidence type="ECO:0000256" key="5">
    <source>
        <dbReference type="ARBA" id="ARBA00023136"/>
    </source>
</evidence>
<evidence type="ECO:0000256" key="1">
    <source>
        <dbReference type="ARBA" id="ARBA00004651"/>
    </source>
</evidence>
<dbReference type="PANTHER" id="PTHR23513:SF11">
    <property type="entry name" value="STAPHYLOFERRIN A TRANSPORTER"/>
    <property type="match status" value="1"/>
</dbReference>
<dbReference type="InterPro" id="IPR011701">
    <property type="entry name" value="MFS"/>
</dbReference>
<feature type="transmembrane region" description="Helical" evidence="6">
    <location>
        <begin position="161"/>
        <end position="186"/>
    </location>
</feature>
<comment type="caution">
    <text evidence="7">The sequence shown here is derived from an EMBL/GenBank/DDBJ whole genome shotgun (WGS) entry which is preliminary data.</text>
</comment>
<dbReference type="GO" id="GO:0022857">
    <property type="term" value="F:transmembrane transporter activity"/>
    <property type="evidence" value="ECO:0007669"/>
    <property type="project" value="InterPro"/>
</dbReference>
<feature type="transmembrane region" description="Helical" evidence="6">
    <location>
        <begin position="317"/>
        <end position="338"/>
    </location>
</feature>
<keyword evidence="4 6" id="KW-1133">Transmembrane helix</keyword>
<evidence type="ECO:0000256" key="2">
    <source>
        <dbReference type="ARBA" id="ARBA00022475"/>
    </source>
</evidence>
<dbReference type="PANTHER" id="PTHR23513">
    <property type="entry name" value="INTEGRAL MEMBRANE EFFLUX PROTEIN-RELATED"/>
    <property type="match status" value="1"/>
</dbReference>
<organism evidence="7 8">
    <name type="scientific">Labedaea rhizosphaerae</name>
    <dbReference type="NCBI Taxonomy" id="598644"/>
    <lineage>
        <taxon>Bacteria</taxon>
        <taxon>Bacillati</taxon>
        <taxon>Actinomycetota</taxon>
        <taxon>Actinomycetes</taxon>
        <taxon>Pseudonocardiales</taxon>
        <taxon>Pseudonocardiaceae</taxon>
        <taxon>Labedaea</taxon>
    </lineage>
</organism>
<feature type="transmembrane region" description="Helical" evidence="6">
    <location>
        <begin position="378"/>
        <end position="398"/>
    </location>
</feature>
<dbReference type="EMBL" id="SNXZ01000001">
    <property type="protein sequence ID" value="TDQ05283.1"/>
    <property type="molecule type" value="Genomic_DNA"/>
</dbReference>
<dbReference type="Gene3D" id="1.20.1250.20">
    <property type="entry name" value="MFS general substrate transporter like domains"/>
    <property type="match status" value="1"/>
</dbReference>
<keyword evidence="8" id="KW-1185">Reference proteome</keyword>
<evidence type="ECO:0000256" key="3">
    <source>
        <dbReference type="ARBA" id="ARBA00022692"/>
    </source>
</evidence>
<sequence>MTEKIGFGTVFAMREFRAIWAAYALSTAGDQLTRVALAILVFNRTDSAWLTALTYALTFIPSIFGGALLSGLADRFPRRTVMVISDLCRAGLVAVMAIPRMPLALICVLLVFVVLLGAPFRAAQAAALPDILPGERFEVGLAIRNITQQVMQLVAFAGGGLLITVITPNGALALDAVTFLLSAALVKFGMQFRPPPAGAEAGAPESAAGKAVHMMRGGMRAIWEDPALRSLTALVLLTGLLIAPEGLAAPYAQAIGHGTVGTGLLMAADPAGSALGAFLFAKLVPAHLRSRLIGPLALLAAVPLMICVIKPGLVPAMLLWAVTGALGTAYVIQSNASFTRRVPDARRGQASGLIATALLAAQGVGVLIAGVIAEFTGVFNAVAIAGVLAVVLGIGPAATWRRVNPDHAPGTGTKTAEA</sequence>
<dbReference type="InterPro" id="IPR036259">
    <property type="entry name" value="MFS_trans_sf"/>
</dbReference>
<proteinExistence type="predicted"/>
<gene>
    <name evidence="7" type="ORF">EV186_1011252</name>
</gene>
<evidence type="ECO:0000256" key="6">
    <source>
        <dbReference type="SAM" id="Phobius"/>
    </source>
</evidence>
<dbReference type="CDD" id="cd06173">
    <property type="entry name" value="MFS_MefA_like"/>
    <property type="match status" value="1"/>
</dbReference>
<evidence type="ECO:0000313" key="8">
    <source>
        <dbReference type="Proteomes" id="UP000295444"/>
    </source>
</evidence>
<dbReference type="AlphaFoldDB" id="A0A4R6SPV6"/>
<keyword evidence="5 6" id="KW-0472">Membrane</keyword>
<feature type="transmembrane region" description="Helical" evidence="6">
    <location>
        <begin position="20"/>
        <end position="42"/>
    </location>
</feature>
<name>A0A4R6SPV6_LABRH</name>
<keyword evidence="2" id="KW-1003">Cell membrane</keyword>
<dbReference type="Proteomes" id="UP000295444">
    <property type="component" value="Unassembled WGS sequence"/>
</dbReference>
<accession>A0A4R6SPV6</accession>
<dbReference type="Pfam" id="PF07690">
    <property type="entry name" value="MFS_1"/>
    <property type="match status" value="1"/>
</dbReference>
<feature type="transmembrane region" description="Helical" evidence="6">
    <location>
        <begin position="90"/>
        <end position="118"/>
    </location>
</feature>
<evidence type="ECO:0000313" key="7">
    <source>
        <dbReference type="EMBL" id="TDQ05283.1"/>
    </source>
</evidence>
<protein>
    <submittedName>
        <fullName evidence="7">MFS transporter</fullName>
    </submittedName>
</protein>
<dbReference type="GO" id="GO:0005886">
    <property type="term" value="C:plasma membrane"/>
    <property type="evidence" value="ECO:0007669"/>
    <property type="project" value="UniProtKB-SubCell"/>
</dbReference>
<feature type="transmembrane region" description="Helical" evidence="6">
    <location>
        <begin position="255"/>
        <end position="280"/>
    </location>
</feature>
<feature type="transmembrane region" description="Helical" evidence="6">
    <location>
        <begin position="350"/>
        <end position="372"/>
    </location>
</feature>
<dbReference type="OrthoDB" id="3227279at2"/>
<feature type="transmembrane region" description="Helical" evidence="6">
    <location>
        <begin position="226"/>
        <end position="243"/>
    </location>
</feature>
<dbReference type="SUPFAM" id="SSF103473">
    <property type="entry name" value="MFS general substrate transporter"/>
    <property type="match status" value="1"/>
</dbReference>
<reference evidence="7 8" key="1">
    <citation type="submission" date="2019-03" db="EMBL/GenBank/DDBJ databases">
        <title>Genomic Encyclopedia of Type Strains, Phase IV (KMG-IV): sequencing the most valuable type-strain genomes for metagenomic binning, comparative biology and taxonomic classification.</title>
        <authorList>
            <person name="Goeker M."/>
        </authorList>
    </citation>
    <scope>NUCLEOTIDE SEQUENCE [LARGE SCALE GENOMIC DNA]</scope>
    <source>
        <strain evidence="7 8">DSM 45361</strain>
    </source>
</reference>
<comment type="subcellular location">
    <subcellularLocation>
        <location evidence="1">Cell membrane</location>
        <topology evidence="1">Multi-pass membrane protein</topology>
    </subcellularLocation>
</comment>
<feature type="transmembrane region" description="Helical" evidence="6">
    <location>
        <begin position="48"/>
        <end position="69"/>
    </location>
</feature>
<evidence type="ECO:0000256" key="4">
    <source>
        <dbReference type="ARBA" id="ARBA00022989"/>
    </source>
</evidence>
<keyword evidence="3 6" id="KW-0812">Transmembrane</keyword>
<feature type="transmembrane region" description="Helical" evidence="6">
    <location>
        <begin position="292"/>
        <end position="311"/>
    </location>
</feature>